<organism evidence="2 3">
    <name type="scientific">Pleodorina starrii</name>
    <dbReference type="NCBI Taxonomy" id="330485"/>
    <lineage>
        <taxon>Eukaryota</taxon>
        <taxon>Viridiplantae</taxon>
        <taxon>Chlorophyta</taxon>
        <taxon>core chlorophytes</taxon>
        <taxon>Chlorophyceae</taxon>
        <taxon>CS clade</taxon>
        <taxon>Chlamydomonadales</taxon>
        <taxon>Volvocaceae</taxon>
        <taxon>Pleodorina</taxon>
    </lineage>
</organism>
<evidence type="ECO:0000256" key="1">
    <source>
        <dbReference type="SAM" id="MobiDB-lite"/>
    </source>
</evidence>
<gene>
    <name evidence="2" type="primary">PLEST007618</name>
    <name evidence="2" type="ORF">PLESTB_001322200</name>
</gene>
<feature type="compositionally biased region" description="Low complexity" evidence="1">
    <location>
        <begin position="430"/>
        <end position="442"/>
    </location>
</feature>
<feature type="compositionally biased region" description="Low complexity" evidence="1">
    <location>
        <begin position="93"/>
        <end position="106"/>
    </location>
</feature>
<reference evidence="2 3" key="1">
    <citation type="journal article" date="2023" name="Commun. Biol.">
        <title>Reorganization of the ancestral sex-determining regions during the evolution of trioecy in Pleodorina starrii.</title>
        <authorList>
            <person name="Takahashi K."/>
            <person name="Suzuki S."/>
            <person name="Kawai-Toyooka H."/>
            <person name="Yamamoto K."/>
            <person name="Hamaji T."/>
            <person name="Ootsuki R."/>
            <person name="Yamaguchi H."/>
            <person name="Kawachi M."/>
            <person name="Higashiyama T."/>
            <person name="Nozaki H."/>
        </authorList>
    </citation>
    <scope>NUCLEOTIDE SEQUENCE [LARGE SCALE GENOMIC DNA]</scope>
    <source>
        <strain evidence="2 3">NIES-4479</strain>
    </source>
</reference>
<feature type="compositionally biased region" description="Low complexity" evidence="1">
    <location>
        <begin position="69"/>
        <end position="83"/>
    </location>
</feature>
<sequence length="466" mass="46609">MSFMLRATFITAMPVRPSSENEIDKATAAMNALQLQPAKSERWPQHPERPGGARQAAHAPPWTADDLQSSPAGSVASSSGSVSLRDPAQTQDTGSPTISTASSSGSVALREPAQTQRHHRACAPFAPPLDTSAEAQACLSSTKAPAARRANTAAVPECLSSTKGPAALQLRAAATSRHHSPLGLSVVSTPGLSIDQDARAPIPFSEWLAGITAAAAAAGAMPAAASPAHSHSPVSAALGAHTSGLADAAWTPADAHGEWPQLPRASAGWRGKRAAQGHSLSAGLSPAVEPAPKVAFVDWEHVFNLDQATPCSATTGGDSVTVDGSPPPSSLGCLSMVSQPPPPVPFALWQHGLSRAAASPASPLLSVPFRTPSSSALEVADDGDTPFSGGGGGGGCLSSKPVALPTVAPQPAAAVAAAGALHARAVVASPRPRALAQGAQAGAAGGGRAPGSPAVCRRLTMPASPR</sequence>
<feature type="compositionally biased region" description="Basic and acidic residues" evidence="1">
    <location>
        <begin position="39"/>
        <end position="51"/>
    </location>
</feature>
<dbReference type="Proteomes" id="UP001165080">
    <property type="component" value="Unassembled WGS sequence"/>
</dbReference>
<dbReference type="AlphaFoldDB" id="A0A9W6F6C6"/>
<accession>A0A9W6F6C6</accession>
<evidence type="ECO:0000313" key="2">
    <source>
        <dbReference type="EMBL" id="GLC58137.1"/>
    </source>
</evidence>
<feature type="region of interest" description="Disordered" evidence="1">
    <location>
        <begin position="255"/>
        <end position="274"/>
    </location>
</feature>
<feature type="region of interest" description="Disordered" evidence="1">
    <location>
        <begin position="430"/>
        <end position="466"/>
    </location>
</feature>
<comment type="caution">
    <text evidence="2">The sequence shown here is derived from an EMBL/GenBank/DDBJ whole genome shotgun (WGS) entry which is preliminary data.</text>
</comment>
<evidence type="ECO:0000313" key="3">
    <source>
        <dbReference type="Proteomes" id="UP001165080"/>
    </source>
</evidence>
<proteinExistence type="predicted"/>
<name>A0A9W6F6C6_9CHLO</name>
<protein>
    <submittedName>
        <fullName evidence="2">Uncharacterized protein</fullName>
    </submittedName>
</protein>
<feature type="region of interest" description="Disordered" evidence="1">
    <location>
        <begin position="32"/>
        <end position="128"/>
    </location>
</feature>
<keyword evidence="3" id="KW-1185">Reference proteome</keyword>
<dbReference type="EMBL" id="BRXU01000021">
    <property type="protein sequence ID" value="GLC58137.1"/>
    <property type="molecule type" value="Genomic_DNA"/>
</dbReference>